<accession>A0A8S5SC67</accession>
<evidence type="ECO:0000313" key="1">
    <source>
        <dbReference type="EMBL" id="DAF48322.1"/>
    </source>
</evidence>
<organism evidence="1">
    <name type="scientific">Siphoviridae sp. ct4Z13</name>
    <dbReference type="NCBI Taxonomy" id="2827778"/>
    <lineage>
        <taxon>Viruses</taxon>
        <taxon>Duplodnaviria</taxon>
        <taxon>Heunggongvirae</taxon>
        <taxon>Uroviricota</taxon>
        <taxon>Caudoviricetes</taxon>
    </lineage>
</organism>
<proteinExistence type="predicted"/>
<name>A0A8S5SC67_9CAUD</name>
<protein>
    <submittedName>
        <fullName evidence="1">Uncharacterized protein</fullName>
    </submittedName>
</protein>
<sequence length="46" mass="5603">MTLDEAIEHYKEKSKGTCKCAKEHEQLLQWLIDYKELKKRETQKNH</sequence>
<dbReference type="EMBL" id="BK032566">
    <property type="protein sequence ID" value="DAF48322.1"/>
    <property type="molecule type" value="Genomic_DNA"/>
</dbReference>
<reference evidence="1" key="1">
    <citation type="journal article" date="2021" name="Proc. Natl. Acad. Sci. U.S.A.">
        <title>A Catalog of Tens of Thousands of Viruses from Human Metagenomes Reveals Hidden Associations with Chronic Diseases.</title>
        <authorList>
            <person name="Tisza M.J."/>
            <person name="Buck C.B."/>
        </authorList>
    </citation>
    <scope>NUCLEOTIDE SEQUENCE</scope>
    <source>
        <strain evidence="1">Ct4Z13</strain>
    </source>
</reference>